<dbReference type="Proteomes" id="UP000515679">
    <property type="component" value="Chromosome"/>
</dbReference>
<feature type="transmembrane region" description="Helical" evidence="10">
    <location>
        <begin position="200"/>
        <end position="222"/>
    </location>
</feature>
<evidence type="ECO:0000256" key="3">
    <source>
        <dbReference type="ARBA" id="ARBA00012438"/>
    </source>
</evidence>
<gene>
    <name evidence="12" type="ORF">FPL14_06880</name>
</gene>
<keyword evidence="7" id="KW-0418">Kinase</keyword>
<dbReference type="Gene3D" id="3.30.450.20">
    <property type="entry name" value="PAS domain"/>
    <property type="match status" value="1"/>
</dbReference>
<keyword evidence="9" id="KW-0902">Two-component regulatory system</keyword>
<dbReference type="AlphaFoldDB" id="A0A7G5BVI1"/>
<feature type="transmembrane region" description="Helical" evidence="10">
    <location>
        <begin position="139"/>
        <end position="162"/>
    </location>
</feature>
<dbReference type="PANTHER" id="PTHR42878">
    <property type="entry name" value="TWO-COMPONENT HISTIDINE KINASE"/>
    <property type="match status" value="1"/>
</dbReference>
<dbReference type="InterPro" id="IPR004358">
    <property type="entry name" value="Sig_transdc_His_kin-like_C"/>
</dbReference>
<evidence type="ECO:0000259" key="11">
    <source>
        <dbReference type="PROSITE" id="PS50109"/>
    </source>
</evidence>
<dbReference type="CDD" id="cd00075">
    <property type="entry name" value="HATPase"/>
    <property type="match status" value="1"/>
</dbReference>
<dbReference type="KEGG" id="cchl:FPL14_06880"/>
<dbReference type="GO" id="GO:0005524">
    <property type="term" value="F:ATP binding"/>
    <property type="evidence" value="ECO:0007669"/>
    <property type="project" value="UniProtKB-KW"/>
</dbReference>
<feature type="transmembrane region" description="Helical" evidence="10">
    <location>
        <begin position="34"/>
        <end position="52"/>
    </location>
</feature>
<dbReference type="InterPro" id="IPR031621">
    <property type="entry name" value="HisKA_7TM"/>
</dbReference>
<dbReference type="EMBL" id="CP041969">
    <property type="protein sequence ID" value="QMV40965.1"/>
    <property type="molecule type" value="Genomic_DNA"/>
</dbReference>
<name>A0A7G5BVI1_9BACL</name>
<feature type="domain" description="Histidine kinase" evidence="11">
    <location>
        <begin position="358"/>
        <end position="575"/>
    </location>
</feature>
<evidence type="ECO:0000313" key="12">
    <source>
        <dbReference type="EMBL" id="QMV40965.1"/>
    </source>
</evidence>
<dbReference type="Pfam" id="PF00512">
    <property type="entry name" value="HisKA"/>
    <property type="match status" value="1"/>
</dbReference>
<evidence type="ECO:0000313" key="13">
    <source>
        <dbReference type="Proteomes" id="UP000515679"/>
    </source>
</evidence>
<dbReference type="CDD" id="cd00082">
    <property type="entry name" value="HisKA"/>
    <property type="match status" value="1"/>
</dbReference>
<dbReference type="InterPro" id="IPR003661">
    <property type="entry name" value="HisK_dim/P_dom"/>
</dbReference>
<feature type="transmembrane region" description="Helical" evidence="10">
    <location>
        <begin position="72"/>
        <end position="91"/>
    </location>
</feature>
<dbReference type="InterPro" id="IPR050351">
    <property type="entry name" value="BphY/WalK/GraS-like"/>
</dbReference>
<keyword evidence="10" id="KW-0472">Membrane</keyword>
<comment type="catalytic activity">
    <reaction evidence="1">
        <text>ATP + protein L-histidine = ADP + protein N-phospho-L-histidine.</text>
        <dbReference type="EC" id="2.7.13.3"/>
    </reaction>
</comment>
<keyword evidence="10" id="KW-1133">Transmembrane helix</keyword>
<keyword evidence="10" id="KW-0812">Transmembrane</keyword>
<feature type="transmembrane region" description="Helical" evidence="10">
    <location>
        <begin position="6"/>
        <end position="27"/>
    </location>
</feature>
<evidence type="ECO:0000256" key="9">
    <source>
        <dbReference type="ARBA" id="ARBA00023012"/>
    </source>
</evidence>
<dbReference type="Pfam" id="PF02518">
    <property type="entry name" value="HATPase_c"/>
    <property type="match status" value="1"/>
</dbReference>
<dbReference type="SMART" id="SM00387">
    <property type="entry name" value="HATPase_c"/>
    <property type="match status" value="1"/>
</dbReference>
<dbReference type="SUPFAM" id="SSF55874">
    <property type="entry name" value="ATPase domain of HSP90 chaperone/DNA topoisomerase II/histidine kinase"/>
    <property type="match status" value="1"/>
</dbReference>
<dbReference type="PROSITE" id="PS50109">
    <property type="entry name" value="HIS_KIN"/>
    <property type="match status" value="1"/>
</dbReference>
<dbReference type="PANTHER" id="PTHR42878:SF7">
    <property type="entry name" value="SENSOR HISTIDINE KINASE GLRK"/>
    <property type="match status" value="1"/>
</dbReference>
<evidence type="ECO:0000256" key="5">
    <source>
        <dbReference type="ARBA" id="ARBA00022679"/>
    </source>
</evidence>
<dbReference type="InterPro" id="IPR005467">
    <property type="entry name" value="His_kinase_dom"/>
</dbReference>
<evidence type="ECO:0000256" key="10">
    <source>
        <dbReference type="SAM" id="Phobius"/>
    </source>
</evidence>
<dbReference type="EC" id="2.7.13.3" evidence="3"/>
<dbReference type="Gene3D" id="1.10.287.130">
    <property type="match status" value="1"/>
</dbReference>
<dbReference type="SUPFAM" id="SSF55785">
    <property type="entry name" value="PYP-like sensor domain (PAS domain)"/>
    <property type="match status" value="1"/>
</dbReference>
<evidence type="ECO:0000256" key="7">
    <source>
        <dbReference type="ARBA" id="ARBA00022777"/>
    </source>
</evidence>
<keyword evidence="4" id="KW-0597">Phosphoprotein</keyword>
<dbReference type="SUPFAM" id="SSF47384">
    <property type="entry name" value="Homodimeric domain of signal transducing histidine kinase"/>
    <property type="match status" value="1"/>
</dbReference>
<feature type="transmembrane region" description="Helical" evidence="10">
    <location>
        <begin position="174"/>
        <end position="194"/>
    </location>
</feature>
<keyword evidence="6" id="KW-0547">Nucleotide-binding</keyword>
<evidence type="ECO:0000256" key="2">
    <source>
        <dbReference type="ARBA" id="ARBA00004370"/>
    </source>
</evidence>
<evidence type="ECO:0000256" key="6">
    <source>
        <dbReference type="ARBA" id="ARBA00022741"/>
    </source>
</evidence>
<protein>
    <recommendedName>
        <fullName evidence="3">histidine kinase</fullName>
        <ecNumber evidence="3">2.7.13.3</ecNumber>
    </recommendedName>
</protein>
<dbReference type="SMART" id="SM00388">
    <property type="entry name" value="HisKA"/>
    <property type="match status" value="1"/>
</dbReference>
<evidence type="ECO:0000256" key="8">
    <source>
        <dbReference type="ARBA" id="ARBA00022840"/>
    </source>
</evidence>
<dbReference type="PRINTS" id="PR00344">
    <property type="entry name" value="BCTRLSENSOR"/>
</dbReference>
<dbReference type="GO" id="GO:0000155">
    <property type="term" value="F:phosphorelay sensor kinase activity"/>
    <property type="evidence" value="ECO:0007669"/>
    <property type="project" value="InterPro"/>
</dbReference>
<dbReference type="GO" id="GO:0007234">
    <property type="term" value="P:osmosensory signaling via phosphorelay pathway"/>
    <property type="evidence" value="ECO:0007669"/>
    <property type="project" value="TreeGrafter"/>
</dbReference>
<proteinExistence type="predicted"/>
<evidence type="ECO:0000256" key="4">
    <source>
        <dbReference type="ARBA" id="ARBA00022553"/>
    </source>
</evidence>
<keyword evidence="5" id="KW-0808">Transferase</keyword>
<dbReference type="InterPro" id="IPR003594">
    <property type="entry name" value="HATPase_dom"/>
</dbReference>
<dbReference type="InterPro" id="IPR036890">
    <property type="entry name" value="HATPase_C_sf"/>
</dbReference>
<evidence type="ECO:0000256" key="1">
    <source>
        <dbReference type="ARBA" id="ARBA00000085"/>
    </source>
</evidence>
<feature type="transmembrane region" description="Helical" evidence="10">
    <location>
        <begin position="98"/>
        <end position="115"/>
    </location>
</feature>
<sequence>MNSTIERILMIASVMMTCVILISVYGFRRERGVIYLLGLIACRIVYSSGVILEKSSYLLTEKLFFRNIHQTALDLMVPFFILFVLELIGYGKVLKTPWKIMLIVAFALWSLLMWFDSELHMIYRAIELYNDHLVTTKTVYSITFTMICFCLVAVCYYFLIQYVRHIRNDLRKPVMWVLFFASFSVVFELIKFANPGWSPWLFSLTVYCGFIGMLMLVIILRYKFFSIVPIARNIVFDTLQESILIANDSGKIIDSNTQASQWFAKMGHSAVSGRNIAELLANWPDWQALCKFMQQGNVEIDAWLDGERKMYSVNVYPLHILRKQGQGSISLIFDITEKQRHLEQIARLNQQKDQLFTIVSHDIRSPLATQYQLVELLEEDRNGFDTEQREIIEALGDQIRNTLGMTTNLLEWFRGQREDMALRPQPLELSEIIEDCIQVLRIKSEAKRITVKNDVASGTAVYADREALGLIIRNLLSNAIKFTGPGGTVDLFARESGDKVIVSVRDNGVGMEEEQVRQLFGKMKLGSLPGTSGEKGAGLGLIVSRQFVELSGGSLWAESEAGQGSVFHFTMRGGTSNENSHSR</sequence>
<dbReference type="Gene3D" id="3.30.565.10">
    <property type="entry name" value="Histidine kinase-like ATPase, C-terminal domain"/>
    <property type="match status" value="1"/>
</dbReference>
<keyword evidence="8" id="KW-0067">ATP-binding</keyword>
<dbReference type="GO" id="GO:0000156">
    <property type="term" value="F:phosphorelay response regulator activity"/>
    <property type="evidence" value="ECO:0007669"/>
    <property type="project" value="TreeGrafter"/>
</dbReference>
<accession>A0A7G5BVI1</accession>
<organism evidence="12 13">
    <name type="scientific">Cohnella cholangitidis</name>
    <dbReference type="NCBI Taxonomy" id="2598458"/>
    <lineage>
        <taxon>Bacteria</taxon>
        <taxon>Bacillati</taxon>
        <taxon>Bacillota</taxon>
        <taxon>Bacilli</taxon>
        <taxon>Bacillales</taxon>
        <taxon>Paenibacillaceae</taxon>
        <taxon>Cohnella</taxon>
    </lineage>
</organism>
<dbReference type="RefSeq" id="WP_182302322.1">
    <property type="nucleotide sequence ID" value="NZ_CP041969.1"/>
</dbReference>
<dbReference type="InterPro" id="IPR035965">
    <property type="entry name" value="PAS-like_dom_sf"/>
</dbReference>
<reference evidence="12 13" key="1">
    <citation type="submission" date="2019-07" db="EMBL/GenBank/DDBJ databases">
        <authorList>
            <person name="Kim J.K."/>
            <person name="Cheong H.-M."/>
            <person name="Choi Y."/>
            <person name="Hwang K.J."/>
            <person name="Lee S."/>
            <person name="Choi C."/>
        </authorList>
    </citation>
    <scope>NUCLEOTIDE SEQUENCE [LARGE SCALE GENOMIC DNA]</scope>
    <source>
        <strain evidence="12 13">KS 22</strain>
    </source>
</reference>
<dbReference type="GO" id="GO:0030295">
    <property type="term" value="F:protein kinase activator activity"/>
    <property type="evidence" value="ECO:0007669"/>
    <property type="project" value="TreeGrafter"/>
</dbReference>
<keyword evidence="13" id="KW-1185">Reference proteome</keyword>
<dbReference type="Pfam" id="PF16927">
    <property type="entry name" value="HisKA_7TM"/>
    <property type="match status" value="1"/>
</dbReference>
<comment type="subcellular location">
    <subcellularLocation>
        <location evidence="2">Membrane</location>
    </subcellularLocation>
</comment>
<dbReference type="InterPro" id="IPR036097">
    <property type="entry name" value="HisK_dim/P_sf"/>
</dbReference>